<sequence length="82" mass="9338">MEVDTEHRSSSPILDRPFQRPFRGDVDAVERVKEGCARILSRINVKVPETVGEDFLIYATNACCAEWKLRQQNSEIALKVGF</sequence>
<dbReference type="EMBL" id="UZAF01018623">
    <property type="protein sequence ID" value="VDO53345.1"/>
    <property type="molecule type" value="Genomic_DNA"/>
</dbReference>
<gene>
    <name evidence="1" type="ORF">HPLM_LOCUS14593</name>
</gene>
<accession>A0A0N4WSS2</accession>
<dbReference type="AlphaFoldDB" id="A0A0N4WSS2"/>
<name>A0A0N4WSS2_HAEPC</name>
<evidence type="ECO:0000313" key="3">
    <source>
        <dbReference type="WBParaSite" id="HPLM_0001460101-mRNA-1"/>
    </source>
</evidence>
<evidence type="ECO:0000313" key="2">
    <source>
        <dbReference type="Proteomes" id="UP000268014"/>
    </source>
</evidence>
<evidence type="ECO:0000313" key="1">
    <source>
        <dbReference type="EMBL" id="VDO53345.1"/>
    </source>
</evidence>
<protein>
    <submittedName>
        <fullName evidence="3">Macro domain-containing protein</fullName>
    </submittedName>
</protein>
<reference evidence="3" key="1">
    <citation type="submission" date="2017-02" db="UniProtKB">
        <authorList>
            <consortium name="WormBaseParasite"/>
        </authorList>
    </citation>
    <scope>IDENTIFICATION</scope>
</reference>
<dbReference type="OrthoDB" id="10461222at2759"/>
<proteinExistence type="predicted"/>
<dbReference type="WBParaSite" id="HPLM_0001460101-mRNA-1">
    <property type="protein sequence ID" value="HPLM_0001460101-mRNA-1"/>
    <property type="gene ID" value="HPLM_0001460101"/>
</dbReference>
<dbReference type="Proteomes" id="UP000268014">
    <property type="component" value="Unassembled WGS sequence"/>
</dbReference>
<keyword evidence="2" id="KW-1185">Reference proteome</keyword>
<organism evidence="3">
    <name type="scientific">Haemonchus placei</name>
    <name type="common">Barber's pole worm</name>
    <dbReference type="NCBI Taxonomy" id="6290"/>
    <lineage>
        <taxon>Eukaryota</taxon>
        <taxon>Metazoa</taxon>
        <taxon>Ecdysozoa</taxon>
        <taxon>Nematoda</taxon>
        <taxon>Chromadorea</taxon>
        <taxon>Rhabditida</taxon>
        <taxon>Rhabditina</taxon>
        <taxon>Rhabditomorpha</taxon>
        <taxon>Strongyloidea</taxon>
        <taxon>Trichostrongylidae</taxon>
        <taxon>Haemonchus</taxon>
    </lineage>
</organism>
<reference evidence="1 2" key="2">
    <citation type="submission" date="2018-11" db="EMBL/GenBank/DDBJ databases">
        <authorList>
            <consortium name="Pathogen Informatics"/>
        </authorList>
    </citation>
    <scope>NUCLEOTIDE SEQUENCE [LARGE SCALE GENOMIC DNA]</scope>
    <source>
        <strain evidence="1 2">MHpl1</strain>
    </source>
</reference>